<sequence>MGRRTVGDLNGSGRCWLYCAVFPEEYTYQNKGLLIWRRVAWQDSTHSYVPVPASWTLELPRTLQDFGGGLPCLLEGVFVFLPLRPWCSPFHGFPEPIDGGFSEPVGCCWCACADSFTRLTLACVGVLRAPRHYTLHVM</sequence>
<proteinExistence type="predicted"/>
<dbReference type="AlphaFoldDB" id="A0AAV7MP73"/>
<organism evidence="1 2">
    <name type="scientific">Pleurodeles waltl</name>
    <name type="common">Iberian ribbed newt</name>
    <dbReference type="NCBI Taxonomy" id="8319"/>
    <lineage>
        <taxon>Eukaryota</taxon>
        <taxon>Metazoa</taxon>
        <taxon>Chordata</taxon>
        <taxon>Craniata</taxon>
        <taxon>Vertebrata</taxon>
        <taxon>Euteleostomi</taxon>
        <taxon>Amphibia</taxon>
        <taxon>Batrachia</taxon>
        <taxon>Caudata</taxon>
        <taxon>Salamandroidea</taxon>
        <taxon>Salamandridae</taxon>
        <taxon>Pleurodelinae</taxon>
        <taxon>Pleurodeles</taxon>
    </lineage>
</organism>
<name>A0AAV7MP73_PLEWA</name>
<comment type="caution">
    <text evidence="1">The sequence shown here is derived from an EMBL/GenBank/DDBJ whole genome shotgun (WGS) entry which is preliminary data.</text>
</comment>
<keyword evidence="2" id="KW-1185">Reference proteome</keyword>
<gene>
    <name evidence="1" type="ORF">NDU88_002569</name>
</gene>
<protein>
    <submittedName>
        <fullName evidence="1">Uncharacterized protein</fullName>
    </submittedName>
</protein>
<evidence type="ECO:0000313" key="2">
    <source>
        <dbReference type="Proteomes" id="UP001066276"/>
    </source>
</evidence>
<accession>A0AAV7MP73</accession>
<evidence type="ECO:0000313" key="1">
    <source>
        <dbReference type="EMBL" id="KAJ1105161.1"/>
    </source>
</evidence>
<dbReference type="EMBL" id="JANPWB010000013">
    <property type="protein sequence ID" value="KAJ1105161.1"/>
    <property type="molecule type" value="Genomic_DNA"/>
</dbReference>
<reference evidence="1" key="1">
    <citation type="journal article" date="2022" name="bioRxiv">
        <title>Sequencing and chromosome-scale assembly of the giantPleurodeles waltlgenome.</title>
        <authorList>
            <person name="Brown T."/>
            <person name="Elewa A."/>
            <person name="Iarovenko S."/>
            <person name="Subramanian E."/>
            <person name="Araus A.J."/>
            <person name="Petzold A."/>
            <person name="Susuki M."/>
            <person name="Suzuki K.-i.T."/>
            <person name="Hayashi T."/>
            <person name="Toyoda A."/>
            <person name="Oliveira C."/>
            <person name="Osipova E."/>
            <person name="Leigh N.D."/>
            <person name="Simon A."/>
            <person name="Yun M.H."/>
        </authorList>
    </citation>
    <scope>NUCLEOTIDE SEQUENCE</scope>
    <source>
        <strain evidence="1">20211129_DDA</strain>
        <tissue evidence="1">Liver</tissue>
    </source>
</reference>
<dbReference type="Proteomes" id="UP001066276">
    <property type="component" value="Chromosome 9"/>
</dbReference>